<evidence type="ECO:0008006" key="3">
    <source>
        <dbReference type="Google" id="ProtNLM"/>
    </source>
</evidence>
<evidence type="ECO:0000313" key="2">
    <source>
        <dbReference type="Proteomes" id="UP000008850"/>
    </source>
</evidence>
<dbReference type="eggNOG" id="ENOG5032Z6E">
    <property type="taxonomic scope" value="Bacteria"/>
</dbReference>
<dbReference type="AlphaFoldDB" id="G4RDQ3"/>
<organism evidence="1 2">
    <name type="scientific">Pelagibacterium halotolerans (strain DSM 22347 / JCM 15775 / CGMCC 1.7692 / B2)</name>
    <dbReference type="NCBI Taxonomy" id="1082931"/>
    <lineage>
        <taxon>Bacteria</taxon>
        <taxon>Pseudomonadati</taxon>
        <taxon>Pseudomonadota</taxon>
        <taxon>Alphaproteobacteria</taxon>
        <taxon>Hyphomicrobiales</taxon>
        <taxon>Devosiaceae</taxon>
        <taxon>Pelagibacterium</taxon>
    </lineage>
</organism>
<sequence>MLSDELTDYDYRLLYVYLRLLIAEEKGADWTEVAKTVLRIDPEAEPERTYQAYQAHLARAHWMVSTGGYELLRSARIE</sequence>
<keyword evidence="2" id="KW-1185">Reference proteome</keyword>
<evidence type="ECO:0000313" key="1">
    <source>
        <dbReference type="EMBL" id="AEQ52839.1"/>
    </source>
</evidence>
<protein>
    <recommendedName>
        <fullName evidence="3">DUF2285 domain-containing protein</fullName>
    </recommendedName>
</protein>
<dbReference type="STRING" id="1082931.KKY_2833"/>
<dbReference type="KEGG" id="phl:KKY_2833"/>
<reference evidence="1 2" key="1">
    <citation type="journal article" date="2012" name="J. Bacteriol.">
        <title>Complete genome sequence of Pelagibacterium halotolerans B2T.</title>
        <authorList>
            <person name="Huo Y.Y."/>
            <person name="Cheng H."/>
            <person name="Han X.F."/>
            <person name="Jiang X.W."/>
            <person name="Sun C."/>
            <person name="Zhang X.Q."/>
            <person name="Zhu X.F."/>
            <person name="Liu Y.F."/>
            <person name="Li P.F."/>
            <person name="Ni P.X."/>
            <person name="Wu M."/>
        </authorList>
    </citation>
    <scope>NUCLEOTIDE SEQUENCE [LARGE SCALE GENOMIC DNA]</scope>
    <source>
        <strain evidence="2">DSM 22347 / JCM 15775 / CGMCC 1.7692 / B2</strain>
    </source>
</reference>
<accession>G4RDQ3</accession>
<gene>
    <name evidence="1" type="ordered locus">KKY_2833</name>
</gene>
<dbReference type="HOGENOM" id="CLU_155900_0_0_5"/>
<name>G4RDQ3_PELHB</name>
<proteinExistence type="predicted"/>
<dbReference type="Proteomes" id="UP000008850">
    <property type="component" value="Chromosome"/>
</dbReference>
<dbReference type="EMBL" id="CP003075">
    <property type="protein sequence ID" value="AEQ52839.1"/>
    <property type="molecule type" value="Genomic_DNA"/>
</dbReference>